<proteinExistence type="predicted"/>
<dbReference type="EMBL" id="CAJHIA010000032">
    <property type="protein sequence ID" value="CAD6448583.1"/>
    <property type="molecule type" value="Genomic_DNA"/>
</dbReference>
<feature type="region of interest" description="Disordered" evidence="1">
    <location>
        <begin position="887"/>
        <end position="918"/>
    </location>
</feature>
<feature type="compositionally biased region" description="Basic and acidic residues" evidence="1">
    <location>
        <begin position="721"/>
        <end position="730"/>
    </location>
</feature>
<feature type="compositionally biased region" description="Basic and acidic residues" evidence="1">
    <location>
        <begin position="414"/>
        <end position="426"/>
    </location>
</feature>
<feature type="region of interest" description="Disordered" evidence="1">
    <location>
        <begin position="95"/>
        <end position="140"/>
    </location>
</feature>
<feature type="region of interest" description="Disordered" evidence="1">
    <location>
        <begin position="172"/>
        <end position="220"/>
    </location>
</feature>
<feature type="compositionally biased region" description="Basic residues" evidence="1">
    <location>
        <begin position="316"/>
        <end position="325"/>
    </location>
</feature>
<reference evidence="2" key="1">
    <citation type="submission" date="2020-10" db="EMBL/GenBank/DDBJ databases">
        <authorList>
            <person name="Kusch S."/>
        </authorList>
    </citation>
    <scope>NUCLEOTIDE SEQUENCE</scope>
    <source>
        <strain evidence="2">SwB9</strain>
    </source>
</reference>
<accession>A0A8H2W1C7</accession>
<gene>
    <name evidence="2" type="ORF">SCLTRI_LOCUS8375</name>
</gene>
<feature type="compositionally biased region" description="Polar residues" evidence="1">
    <location>
        <begin position="887"/>
        <end position="907"/>
    </location>
</feature>
<feature type="region of interest" description="Disordered" evidence="1">
    <location>
        <begin position="575"/>
        <end position="594"/>
    </location>
</feature>
<feature type="compositionally biased region" description="Polar residues" evidence="1">
    <location>
        <begin position="657"/>
        <end position="673"/>
    </location>
</feature>
<feature type="compositionally biased region" description="Polar residues" evidence="1">
    <location>
        <begin position="107"/>
        <end position="118"/>
    </location>
</feature>
<feature type="region of interest" description="Disordered" evidence="1">
    <location>
        <begin position="405"/>
        <end position="435"/>
    </location>
</feature>
<name>A0A8H2W1C7_9HELO</name>
<evidence type="ECO:0000256" key="1">
    <source>
        <dbReference type="SAM" id="MobiDB-lite"/>
    </source>
</evidence>
<organism evidence="2 3">
    <name type="scientific">Sclerotinia trifoliorum</name>
    <dbReference type="NCBI Taxonomy" id="28548"/>
    <lineage>
        <taxon>Eukaryota</taxon>
        <taxon>Fungi</taxon>
        <taxon>Dikarya</taxon>
        <taxon>Ascomycota</taxon>
        <taxon>Pezizomycotina</taxon>
        <taxon>Leotiomycetes</taxon>
        <taxon>Helotiales</taxon>
        <taxon>Sclerotiniaceae</taxon>
        <taxon>Sclerotinia</taxon>
    </lineage>
</organism>
<evidence type="ECO:0000313" key="2">
    <source>
        <dbReference type="EMBL" id="CAD6448583.1"/>
    </source>
</evidence>
<feature type="compositionally biased region" description="Basic residues" evidence="1">
    <location>
        <begin position="482"/>
        <end position="498"/>
    </location>
</feature>
<feature type="compositionally biased region" description="Polar residues" evidence="1">
    <location>
        <begin position="208"/>
        <end position="220"/>
    </location>
</feature>
<comment type="caution">
    <text evidence="2">The sequence shown here is derived from an EMBL/GenBank/DDBJ whole genome shotgun (WGS) entry which is preliminary data.</text>
</comment>
<protein>
    <submittedName>
        <fullName evidence="2">Abc56ffe-d295-4e70-baa9-503f5fc4b646</fullName>
    </submittedName>
</protein>
<feature type="region of interest" description="Disordered" evidence="1">
    <location>
        <begin position="281"/>
        <end position="325"/>
    </location>
</feature>
<dbReference type="OrthoDB" id="3543450at2759"/>
<feature type="compositionally biased region" description="Polar residues" evidence="1">
    <location>
        <begin position="518"/>
        <end position="528"/>
    </location>
</feature>
<keyword evidence="3" id="KW-1185">Reference proteome</keyword>
<sequence>MVQLDTPASELRKPITSPFAGGMTPAELERLLQTTPQMSRFNPSRRRLRALKTPDARTSKGEIVITSDQVVTASISSPIVHPPVSLIREDPGEGINKPTADVRANDVQGSVSKSTDSICSPCREDSSRSKQQGETFPKRFLKTIAKRKQLRRGERKESKVSTSLPVEETLSKFLSGEKSDQQAGFSSRGSGGMARVDTPTIGSEPLSGETTGDSQESTSLEEIIRTAPRTSTSQAMDNFAPCYVSLSFGPARLVRRANMSLDNEDDDGDDDLNDLEVAILGLSDSNDPSKSMPGPDDSNGADINPKSRTGRLDRQKQKKEKKMPRRLPIDELYLVSERVEELTQEDDVESVQYLGELPDDPISQDASDALQVINTVGRTKRKLNTLQKWSCGAFGKIDTRKFRFPKLESTSPQARKDNRREVRPSHSDGFVGSEADSTGQFMLVPKHKRVNISIWGLTTRVAQLQLAREKDYGLGEESNGQIKKRTSARKSKRPPHKQAKVNVPVFIEPKARAVETGDAQQKDQCNQNHQDHDSEQKYRQMNGYVADDGIIPNAGNESPLALHRKACRGVTFDERLDDNQRARPHSSNSLVGRDMEMALSQSCHRGECEEDGPLWHESERSVVSISSDDDDPEESDETSDNSSEELDDGQQMEGDSDAQTTSGEDVDSQSDATSISVSEEPSEVSDNSQNSDGEIDEESEDEEDEDEKGEYSTVQAVLEEEMNKQSDEGRVFTGSPSGEEIATASLLGGSNQHKENFPFEDLLLEGFQRTEADAIKENDDIEPSRLSVDMSPELGKSQVTDLSNELENSMIDAMPPDNLQNFLPHFSQLSFIPEDIPEESYFYRVSQTLRGNFERPKSRVKSTPARFYPEHNKAIVTPALIQPSTETTASVFSAPRTSPKFSQQSYRPTPRSEKSLSRLTRQASFAFGTLPVSARKRTKTLPFVPPFKKPTLQI</sequence>
<dbReference type="Proteomes" id="UP000624404">
    <property type="component" value="Unassembled WGS sequence"/>
</dbReference>
<evidence type="ECO:0000313" key="3">
    <source>
        <dbReference type="Proteomes" id="UP000624404"/>
    </source>
</evidence>
<feature type="region of interest" description="Disordered" evidence="1">
    <location>
        <begin position="1"/>
        <end position="23"/>
    </location>
</feature>
<dbReference type="AlphaFoldDB" id="A0A8H2W1C7"/>
<feature type="compositionally biased region" description="Acidic residues" evidence="1">
    <location>
        <begin position="693"/>
        <end position="708"/>
    </location>
</feature>
<feature type="compositionally biased region" description="Low complexity" evidence="1">
    <location>
        <begin position="674"/>
        <end position="692"/>
    </location>
</feature>
<feature type="compositionally biased region" description="Acidic residues" evidence="1">
    <location>
        <begin position="627"/>
        <end position="656"/>
    </location>
</feature>
<feature type="region of interest" description="Disordered" evidence="1">
    <location>
        <begin position="601"/>
        <end position="742"/>
    </location>
</feature>
<feature type="region of interest" description="Disordered" evidence="1">
    <location>
        <begin position="513"/>
        <end position="535"/>
    </location>
</feature>
<feature type="region of interest" description="Disordered" evidence="1">
    <location>
        <begin position="473"/>
        <end position="498"/>
    </location>
</feature>